<dbReference type="GO" id="GO:0097745">
    <property type="term" value="P:mitochondrial tRNA 5'-end processing"/>
    <property type="evidence" value="ECO:0007669"/>
    <property type="project" value="TreeGrafter"/>
</dbReference>
<keyword evidence="13" id="KW-0496">Mitochondrion</keyword>
<evidence type="ECO:0000256" key="11">
    <source>
        <dbReference type="ARBA" id="ARBA00022842"/>
    </source>
</evidence>
<name>A0A9P0A8M1_BEMTA</name>
<evidence type="ECO:0000256" key="5">
    <source>
        <dbReference type="ARBA" id="ARBA00012179"/>
    </source>
</evidence>
<evidence type="ECO:0000256" key="15">
    <source>
        <dbReference type="ARBA" id="ARBA00044559"/>
    </source>
</evidence>
<dbReference type="AlphaFoldDB" id="A0A9P0A8M1"/>
<protein>
    <recommendedName>
        <fullName evidence="14">Mitochondrial ribonuclease P catalytic subunit</fullName>
        <ecNumber evidence="5">3.1.26.5</ecNumber>
    </recommendedName>
    <alternativeName>
        <fullName evidence="15">Mitochondrial ribonuclease P protein 3</fullName>
    </alternativeName>
</protein>
<comment type="similarity">
    <text evidence="4">Belongs to the PPR family. P subfamily.</text>
</comment>
<dbReference type="GO" id="GO:0030678">
    <property type="term" value="C:mitochondrial ribonuclease P complex"/>
    <property type="evidence" value="ECO:0007669"/>
    <property type="project" value="TreeGrafter"/>
</dbReference>
<sequence>MERTCHSVFKVTNMATKNFLRKGLTSAFVSIQRRNLTELGQTPSEDDASPKETGPIRLLRNRLSEEFSKNKSVDWNSIQEEALQLVKFCNRRNISVRILQVCGQLQDFDAGKAFLSHLKSSGSPLTVGVILSYFKLCNNFKHCLTEDDLQELSNMCNIVQTKYHMFLHGKFINDFILGLALTNRLEEGLKYLELCKDDSHANTGSYAALIETAASLKKFDVALKLFEDGYECDRDIPSKTIVVFITQCSDAGKASYIESLLHLMNRHMIIPEACFAEKLVELSSFELVPFKGSITSISNGRCQHCSQALTKIKITQKEYENLKVALISDSLIGGDIFKKTNPNELKNFLSFIRRTSPYDIVVDGLNVMYLVKPDGPRHFKSRSLKMVVHPFVAQNKKILVFLRNHMKSYKDPDMNFVTSHCNIFFVDNESSDDNYLLYAALHNPLGTCFISKDFMRGHKSSLSTTELRKTFKLWQQSHQIVPYRIGYETALQYPVEHFLIPHKSQEGTWHIPFSTSGRINYEHDHFYINLPELELRKTFKLWQQSHQIVPYRIGY</sequence>
<keyword evidence="8" id="KW-0479">Metal-binding</keyword>
<dbReference type="CDD" id="cd18718">
    <property type="entry name" value="PIN_PRORP"/>
    <property type="match status" value="1"/>
</dbReference>
<evidence type="ECO:0000313" key="17">
    <source>
        <dbReference type="EMBL" id="CAH0386491.1"/>
    </source>
</evidence>
<evidence type="ECO:0000256" key="9">
    <source>
        <dbReference type="ARBA" id="ARBA00022801"/>
    </source>
</evidence>
<gene>
    <name evidence="17" type="ORF">BEMITA_LOCUS5603</name>
</gene>
<evidence type="ECO:0000256" key="13">
    <source>
        <dbReference type="ARBA" id="ARBA00023128"/>
    </source>
</evidence>
<dbReference type="InterPro" id="IPR033495">
    <property type="entry name" value="MRPP3_PIN_dom"/>
</dbReference>
<keyword evidence="9" id="KW-0378">Hydrolase</keyword>
<dbReference type="Gene3D" id="3.40.50.11980">
    <property type="match status" value="1"/>
</dbReference>
<evidence type="ECO:0000256" key="4">
    <source>
        <dbReference type="ARBA" id="ARBA00007626"/>
    </source>
</evidence>
<dbReference type="Gene3D" id="1.25.40.10">
    <property type="entry name" value="Tetratricopeptide repeat domain"/>
    <property type="match status" value="1"/>
</dbReference>
<keyword evidence="10" id="KW-0862">Zinc</keyword>
<evidence type="ECO:0000256" key="10">
    <source>
        <dbReference type="ARBA" id="ARBA00022833"/>
    </source>
</evidence>
<dbReference type="EC" id="3.1.26.5" evidence="5"/>
<evidence type="ECO:0000313" key="18">
    <source>
        <dbReference type="Proteomes" id="UP001152759"/>
    </source>
</evidence>
<dbReference type="Pfam" id="PF16953">
    <property type="entry name" value="PRORP"/>
    <property type="match status" value="1"/>
</dbReference>
<dbReference type="Proteomes" id="UP001152759">
    <property type="component" value="Chromosome 3"/>
</dbReference>
<keyword evidence="11" id="KW-0460">Magnesium</keyword>
<accession>A0A9P0A8M1</accession>
<reference evidence="17" key="1">
    <citation type="submission" date="2021-12" db="EMBL/GenBank/DDBJ databases">
        <authorList>
            <person name="King R."/>
        </authorList>
    </citation>
    <scope>NUCLEOTIDE SEQUENCE</scope>
</reference>
<evidence type="ECO:0000256" key="6">
    <source>
        <dbReference type="ARBA" id="ARBA00022694"/>
    </source>
</evidence>
<keyword evidence="12" id="KW-0809">Transit peptide</keyword>
<dbReference type="PANTHER" id="PTHR13547:SF1">
    <property type="entry name" value="MITOCHONDRIAL RIBONUCLEASE P CATALYTIC SUBUNIT"/>
    <property type="match status" value="1"/>
</dbReference>
<keyword evidence="6" id="KW-0819">tRNA processing</keyword>
<comment type="catalytic activity">
    <reaction evidence="1">
        <text>Endonucleolytic cleavage of RNA, removing 5'-extranucleotides from tRNA precursor.</text>
        <dbReference type="EC" id="3.1.26.5"/>
    </reaction>
</comment>
<evidence type="ECO:0000256" key="14">
    <source>
        <dbReference type="ARBA" id="ARBA00044536"/>
    </source>
</evidence>
<evidence type="ECO:0000256" key="8">
    <source>
        <dbReference type="ARBA" id="ARBA00022723"/>
    </source>
</evidence>
<evidence type="ECO:0000256" key="3">
    <source>
        <dbReference type="ARBA" id="ARBA00004173"/>
    </source>
</evidence>
<evidence type="ECO:0000256" key="1">
    <source>
        <dbReference type="ARBA" id="ARBA00000928"/>
    </source>
</evidence>
<keyword evidence="18" id="KW-1185">Reference proteome</keyword>
<evidence type="ECO:0000256" key="7">
    <source>
        <dbReference type="ARBA" id="ARBA00022722"/>
    </source>
</evidence>
<organism evidence="17 18">
    <name type="scientific">Bemisia tabaci</name>
    <name type="common">Sweetpotato whitefly</name>
    <name type="synonym">Aleurodes tabaci</name>
    <dbReference type="NCBI Taxonomy" id="7038"/>
    <lineage>
        <taxon>Eukaryota</taxon>
        <taxon>Metazoa</taxon>
        <taxon>Ecdysozoa</taxon>
        <taxon>Arthropoda</taxon>
        <taxon>Hexapoda</taxon>
        <taxon>Insecta</taxon>
        <taxon>Pterygota</taxon>
        <taxon>Neoptera</taxon>
        <taxon>Paraneoptera</taxon>
        <taxon>Hemiptera</taxon>
        <taxon>Sternorrhyncha</taxon>
        <taxon>Aleyrodoidea</taxon>
        <taxon>Aleyrodidae</taxon>
        <taxon>Aleyrodinae</taxon>
        <taxon>Bemisia</taxon>
    </lineage>
</organism>
<proteinExistence type="inferred from homology"/>
<dbReference type="GO" id="GO:0004526">
    <property type="term" value="F:ribonuclease P activity"/>
    <property type="evidence" value="ECO:0007669"/>
    <property type="project" value="UniProtKB-EC"/>
</dbReference>
<feature type="domain" description="PRORP" evidence="16">
    <location>
        <begin position="299"/>
        <end position="522"/>
    </location>
</feature>
<evidence type="ECO:0000256" key="12">
    <source>
        <dbReference type="ARBA" id="ARBA00022946"/>
    </source>
</evidence>
<dbReference type="PANTHER" id="PTHR13547">
    <property type="match status" value="1"/>
</dbReference>
<dbReference type="GO" id="GO:0046872">
    <property type="term" value="F:metal ion binding"/>
    <property type="evidence" value="ECO:0007669"/>
    <property type="project" value="UniProtKB-KW"/>
</dbReference>
<feature type="non-terminal residue" evidence="17">
    <location>
        <position position="555"/>
    </location>
</feature>
<evidence type="ECO:0000259" key="16">
    <source>
        <dbReference type="Pfam" id="PF16953"/>
    </source>
</evidence>
<evidence type="ECO:0000256" key="2">
    <source>
        <dbReference type="ARBA" id="ARBA00001946"/>
    </source>
</evidence>
<dbReference type="EMBL" id="OU963864">
    <property type="protein sequence ID" value="CAH0386491.1"/>
    <property type="molecule type" value="Genomic_DNA"/>
</dbReference>
<comment type="cofactor">
    <cofactor evidence="2">
        <name>Mg(2+)</name>
        <dbReference type="ChEBI" id="CHEBI:18420"/>
    </cofactor>
</comment>
<keyword evidence="7" id="KW-0540">Nuclease</keyword>
<dbReference type="InterPro" id="IPR031595">
    <property type="entry name" value="PRORP_C"/>
</dbReference>
<dbReference type="GO" id="GO:0001682">
    <property type="term" value="P:tRNA 5'-leader removal"/>
    <property type="evidence" value="ECO:0007669"/>
    <property type="project" value="TreeGrafter"/>
</dbReference>
<comment type="subcellular location">
    <subcellularLocation>
        <location evidence="3">Mitochondrion</location>
    </subcellularLocation>
</comment>
<dbReference type="InterPro" id="IPR011990">
    <property type="entry name" value="TPR-like_helical_dom_sf"/>
</dbReference>